<dbReference type="InterPro" id="IPR036890">
    <property type="entry name" value="HATPase_C_sf"/>
</dbReference>
<evidence type="ECO:0000259" key="2">
    <source>
        <dbReference type="Pfam" id="PF14501"/>
    </source>
</evidence>
<keyword evidence="1" id="KW-0472">Membrane</keyword>
<dbReference type="Proteomes" id="UP001148455">
    <property type="component" value="Unassembled WGS sequence"/>
</dbReference>
<dbReference type="Pfam" id="PF14501">
    <property type="entry name" value="HATPase_c_5"/>
    <property type="match status" value="1"/>
</dbReference>
<reference evidence="3" key="1">
    <citation type="submission" date="2022-12" db="EMBL/GenBank/DDBJ databases">
        <title>Genome of R. gnavus strain RSHDN_123.</title>
        <authorList>
            <person name="Abdugheni R."/>
        </authorList>
    </citation>
    <scope>NUCLEOTIDE SEQUENCE</scope>
    <source>
        <strain evidence="3">RSHDN_123</strain>
    </source>
</reference>
<feature type="transmembrane region" description="Helical" evidence="1">
    <location>
        <begin position="23"/>
        <end position="44"/>
    </location>
</feature>
<name>A0A9X3HHI2_MEDGN</name>
<proteinExistence type="predicted"/>
<evidence type="ECO:0000313" key="3">
    <source>
        <dbReference type="EMBL" id="MCZ7694834.1"/>
    </source>
</evidence>
<dbReference type="PANTHER" id="PTHR40448:SF1">
    <property type="entry name" value="TWO-COMPONENT SENSOR HISTIDINE KINASE"/>
    <property type="match status" value="1"/>
</dbReference>
<dbReference type="GO" id="GO:0005524">
    <property type="term" value="F:ATP binding"/>
    <property type="evidence" value="ECO:0007669"/>
    <property type="project" value="UniProtKB-KW"/>
</dbReference>
<dbReference type="AlphaFoldDB" id="A0A9X3HHI2"/>
<gene>
    <name evidence="3" type="ORF">O8D18_12455</name>
</gene>
<dbReference type="RefSeq" id="WP_269762966.1">
    <property type="nucleotide sequence ID" value="NZ_JAPZEC010000014.1"/>
</dbReference>
<dbReference type="PANTHER" id="PTHR40448">
    <property type="entry name" value="TWO-COMPONENT SENSOR HISTIDINE KINASE"/>
    <property type="match status" value="1"/>
</dbReference>
<organism evidence="3 4">
    <name type="scientific">Mediterraneibacter gnavus</name>
    <name type="common">Ruminococcus gnavus</name>
    <dbReference type="NCBI Taxonomy" id="33038"/>
    <lineage>
        <taxon>Bacteria</taxon>
        <taxon>Bacillati</taxon>
        <taxon>Bacillota</taxon>
        <taxon>Clostridia</taxon>
        <taxon>Lachnospirales</taxon>
        <taxon>Lachnospiraceae</taxon>
        <taxon>Mediterraneibacter</taxon>
    </lineage>
</organism>
<dbReference type="EMBL" id="JAPZED010000015">
    <property type="protein sequence ID" value="MCZ7694834.1"/>
    <property type="molecule type" value="Genomic_DNA"/>
</dbReference>
<feature type="domain" description="Sensor histidine kinase NatK-like C-terminal" evidence="2">
    <location>
        <begin position="230"/>
        <end position="318"/>
    </location>
</feature>
<evidence type="ECO:0000256" key="1">
    <source>
        <dbReference type="SAM" id="Phobius"/>
    </source>
</evidence>
<dbReference type="GO" id="GO:0042802">
    <property type="term" value="F:identical protein binding"/>
    <property type="evidence" value="ECO:0007669"/>
    <property type="project" value="TreeGrafter"/>
</dbReference>
<dbReference type="InterPro" id="IPR032834">
    <property type="entry name" value="NatK-like_C"/>
</dbReference>
<evidence type="ECO:0000313" key="4">
    <source>
        <dbReference type="Proteomes" id="UP001148455"/>
    </source>
</evidence>
<dbReference type="CDD" id="cd16935">
    <property type="entry name" value="HATPase_AgrC-ComD-like"/>
    <property type="match status" value="1"/>
</dbReference>
<feature type="transmembrane region" description="Helical" evidence="1">
    <location>
        <begin position="56"/>
        <end position="76"/>
    </location>
</feature>
<accession>A0A9X3HHI2</accession>
<keyword evidence="1" id="KW-1133">Transmembrane helix</keyword>
<dbReference type="SUPFAM" id="SSF55874">
    <property type="entry name" value="ATPase domain of HSP90 chaperone/DNA topoisomerase II/histidine kinase"/>
    <property type="match status" value="1"/>
</dbReference>
<dbReference type="Gene3D" id="3.30.565.10">
    <property type="entry name" value="Histidine kinase-like ATPase, C-terminal domain"/>
    <property type="match status" value="1"/>
</dbReference>
<protein>
    <submittedName>
        <fullName evidence="3">ATP-binding protein</fullName>
    </submittedName>
</protein>
<feature type="transmembrane region" description="Helical" evidence="1">
    <location>
        <begin position="88"/>
        <end position="109"/>
    </location>
</feature>
<keyword evidence="3" id="KW-0067">ATP-binding</keyword>
<sequence>MLTETMVGNLLMIYCEAIADSRIIGSCVSKILFFVVVIALKKVFTKEEVQELSGRYGIGLVFIPAGSIYIMNAVFVLADKAQKEHAEVYSLVSVVILLLVNILIGYIYIKLADDQQIRRKNTVYEQQLELCERHQEETELATLQMRDVKHNMRNNLISLLAYAEQGECEKMIGFINDVMEEGRLRTSKATTTGNIVIDSLVEYWQRTAEKEEIEFQAELSIPMEMPFKGADISLILGNLLENAVEGAEKAEKRKYIKLSVKYDKKNLLIVVENSYGGKLRRVKDELRTTKVDTANHGIGLASVRRAARKYQGTVFIDDTVLEYFLVRVVLYGS</sequence>
<keyword evidence="1" id="KW-0812">Transmembrane</keyword>
<comment type="caution">
    <text evidence="3">The sequence shown here is derived from an EMBL/GenBank/DDBJ whole genome shotgun (WGS) entry which is preliminary data.</text>
</comment>
<keyword evidence="3" id="KW-0547">Nucleotide-binding</keyword>